<evidence type="ECO:0000313" key="3">
    <source>
        <dbReference type="Proteomes" id="UP000183245"/>
    </source>
</evidence>
<dbReference type="PANTHER" id="PTHR13754">
    <property type="entry name" value="METALLO-BETA-LACTAMASE SUPERFAMILY PROTEIN"/>
    <property type="match status" value="1"/>
</dbReference>
<dbReference type="InterPro" id="IPR001279">
    <property type="entry name" value="Metallo-B-lactamas"/>
</dbReference>
<proteinExistence type="predicted"/>
<reference evidence="2 3" key="1">
    <citation type="journal article" date="2016" name="Environ. Microbiol.">
        <title>Genomic resolution of a cold subsurface aquifer community provides metabolic insights for novel microbes adapted to high CO concentrations.</title>
        <authorList>
            <person name="Probst A.J."/>
            <person name="Castelle C.J."/>
            <person name="Singh A."/>
            <person name="Brown C.T."/>
            <person name="Anantharaman K."/>
            <person name="Sharon I."/>
            <person name="Hug L.A."/>
            <person name="Burstein D."/>
            <person name="Emerson J.B."/>
            <person name="Thomas B.C."/>
            <person name="Banfield J.F."/>
        </authorList>
    </citation>
    <scope>NUCLEOTIDE SEQUENCE [LARGE SCALE GENOMIC DNA]</scope>
    <source>
        <strain evidence="2">CG2_30_54_11</strain>
    </source>
</reference>
<sequence>MRLSVLADNNTTIDRYFLGEPAVSYHIVDGDAKVLFDVGYSDVFIRNAQRLQIDLLDLDFLAFSHGHLDHTWGLEPLIRLYAEAETESRDHTIPTLIAHPDLFFPKIEKSTNQIGCLISKTEAARHFKMSLTKQPYHLTDHLVFLGEIPRTNSFENKTPIGQIQRDDEIAEDFLLDDTALAYKAKEGLVIISACSHAGICNIIEHAKEVCRDDRILDVIGGFHLLDPDPGILEKTVSYFAQLKPVTMHPCHCTDFQAKVAISKVANIQEVGSGLQLDFD</sequence>
<keyword evidence="2" id="KW-0378">Hydrolase</keyword>
<dbReference type="AlphaFoldDB" id="A0A1J5IM03"/>
<dbReference type="Pfam" id="PF00753">
    <property type="entry name" value="Lactamase_B"/>
    <property type="match status" value="1"/>
</dbReference>
<dbReference type="CDD" id="cd07713">
    <property type="entry name" value="DHPS-like_MBL-fold"/>
    <property type="match status" value="1"/>
</dbReference>
<dbReference type="PANTHER" id="PTHR13754:SF18">
    <property type="entry name" value="7,8-DIHYDROPTERIN-6-METHYL-4-(BETA-D-RIBOFURANOSYL)-AMINOBENZENE-5'-PHOSPHATE SYNTHASE"/>
    <property type="match status" value="1"/>
</dbReference>
<dbReference type="EMBL" id="MNZT01000048">
    <property type="protein sequence ID" value="OIP97747.1"/>
    <property type="molecule type" value="Genomic_DNA"/>
</dbReference>
<dbReference type="SUPFAM" id="SSF56281">
    <property type="entry name" value="Metallo-hydrolase/oxidoreductase"/>
    <property type="match status" value="1"/>
</dbReference>
<organism evidence="2 3">
    <name type="scientific">Candidatus Wirthbacteria bacterium CG2_30_54_11</name>
    <dbReference type="NCBI Taxonomy" id="1817892"/>
    <lineage>
        <taxon>Bacteria</taxon>
        <taxon>Candidatus Wirthbacteria</taxon>
    </lineage>
</organism>
<dbReference type="GO" id="GO:0016787">
    <property type="term" value="F:hydrolase activity"/>
    <property type="evidence" value="ECO:0007669"/>
    <property type="project" value="UniProtKB-KW"/>
</dbReference>
<dbReference type="STRING" id="1817892.AUK40_02645"/>
<dbReference type="InterPro" id="IPR052926">
    <property type="entry name" value="Metallo-beta-lactamase_dom"/>
</dbReference>
<comment type="caution">
    <text evidence="2">The sequence shown here is derived from an EMBL/GenBank/DDBJ whole genome shotgun (WGS) entry which is preliminary data.</text>
</comment>
<feature type="domain" description="Metallo-beta-lactamase" evidence="1">
    <location>
        <begin position="21"/>
        <end position="81"/>
    </location>
</feature>
<gene>
    <name evidence="2" type="ORF">AUK40_02645</name>
</gene>
<evidence type="ECO:0000313" key="2">
    <source>
        <dbReference type="EMBL" id="OIP97747.1"/>
    </source>
</evidence>
<dbReference type="Proteomes" id="UP000183245">
    <property type="component" value="Unassembled WGS sequence"/>
</dbReference>
<dbReference type="GO" id="GO:0016740">
    <property type="term" value="F:transferase activity"/>
    <property type="evidence" value="ECO:0007669"/>
    <property type="project" value="TreeGrafter"/>
</dbReference>
<dbReference type="InterPro" id="IPR041712">
    <property type="entry name" value="DHPS-like_MBL-fold"/>
</dbReference>
<dbReference type="InterPro" id="IPR036866">
    <property type="entry name" value="RibonucZ/Hydroxyglut_hydro"/>
</dbReference>
<accession>A0A1J5IM03</accession>
<protein>
    <submittedName>
        <fullName evidence="2">MBL fold metallo-hydrolase</fullName>
    </submittedName>
</protein>
<dbReference type="Gene3D" id="3.60.15.10">
    <property type="entry name" value="Ribonuclease Z/Hydroxyacylglutathione hydrolase-like"/>
    <property type="match status" value="1"/>
</dbReference>
<evidence type="ECO:0000259" key="1">
    <source>
        <dbReference type="Pfam" id="PF00753"/>
    </source>
</evidence>
<name>A0A1J5IM03_9BACT</name>